<evidence type="ECO:0000313" key="12">
    <source>
        <dbReference type="Proteomes" id="UP000324392"/>
    </source>
</evidence>
<keyword evidence="5" id="KW-0067">ATP-binding</keyword>
<dbReference type="Pfam" id="PF19044">
    <property type="entry name" value="P-loop_TraG"/>
    <property type="match status" value="1"/>
</dbReference>
<reference evidence="11 12" key="1">
    <citation type="submission" date="2019-03" db="EMBL/GenBank/DDBJ databases">
        <title>The genome sequence of Candidatus Serratia symbiotica strain IS.</title>
        <authorList>
            <person name="Nikoh N."/>
            <person name="Koga R."/>
            <person name="Oshima K."/>
            <person name="Hattori M."/>
            <person name="Fukatsu T."/>
        </authorList>
    </citation>
    <scope>NUCLEOTIDE SEQUENCE [LARGE SCALE GENOMIC DNA]</scope>
    <source>
        <strain evidence="11 12">IS</strain>
        <plasmid evidence="12">pssyis1 dna</plasmid>
    </source>
</reference>
<gene>
    <name evidence="11" type="primary">virB4</name>
    <name evidence="11" type="ORF">SSYIS1_40710</name>
</gene>
<evidence type="ECO:0000256" key="5">
    <source>
        <dbReference type="ARBA" id="ARBA00022840"/>
    </source>
</evidence>
<sequence>MATVYKALTRPTLLQWVPIAPFIISVFCLIILGLIITKWMWLLILVLYFLLRNMTARDEHVFTLIWVGWKALGKKSKLISRHVVNRFFGERAISHTHYDNIDMREFLANMKLNQRQPIEEFIPYSTHIHPHICKTRWTDYVATWELSGEAFQCQTIDVLEMLSQQVNKALVSFSGESVTFYVHTIREKYTDCFDSVSGNKVADKVMSLYYRKMEKNPFYRTRIFFTLCYIPFTREEKMERKAKGLSFQKKTQDEAIIRMNELRETVEGILRHYRPQPLGLVEEGKKVFSTQLRFFNYLMTGQWQKISVGNVPFYDVLGSAELYFSSDSGQINPFDRTRYFRCIEIKSLPGDIDTGALDGLLFEDVEYVSTQSFTCMSKTEALEMIKSKEKGLRSAQDDAISEQVDLEVLRDMVTSANISVGKWHYTLMLYADSLEQLVKDSNEVRATLTDLGMIVTLAKISLPAAFFSQLPGNYRWRPRCFPISSQNFADLTAFHSVYGGKRDRLPWGEAIGILNTQSRNAYYLNFHQSVLEEDDFNRHRLGNAKIIGTAGSGKTLLLTYMIYAMQKFSHPSTFSPQAKSKRLTTVFFDKDRGAEVAIRALGGEYYRIIAGEPTGWNPFALPDTRRNRKFVKDLMRLIVTRRGQSLSERQEDDLFQAVDDVMDMPQQQRRYGITQLLSYLNEPTTVEAQENGLRIRLKHWKQGGEFGWIFDNEFDSFDIQHVDNFGIDGTEFLDDSDTCSAIAFYLLYRVTSLLDGRRLVIIMDEFWKWLSNEAFTDFAYNMLKVIRKLNSIVIFATQSLDEVVNNKIAKAAMEVTETDIWLPNPDADYDDYVLKAKVDPAHFEVIKNLDTASRQFLVVKSALRRGDTKKFAALVSFDLAVLGNYLKVLSAGEPNLEIFDEIWQPGMKPEDWIDRYLEKAL</sequence>
<dbReference type="SUPFAM" id="SSF52540">
    <property type="entry name" value="P-loop containing nucleoside triphosphate hydrolases"/>
    <property type="match status" value="1"/>
</dbReference>
<name>A0A455VJ03_9GAMM</name>
<evidence type="ECO:0000256" key="1">
    <source>
        <dbReference type="ARBA" id="ARBA00004370"/>
    </source>
</evidence>
<evidence type="ECO:0000313" key="11">
    <source>
        <dbReference type="EMBL" id="BBI93067.1"/>
    </source>
</evidence>
<dbReference type="AlphaFoldDB" id="A0A455VJ03"/>
<dbReference type="GO" id="GO:0005524">
    <property type="term" value="F:ATP binding"/>
    <property type="evidence" value="ECO:0007669"/>
    <property type="project" value="UniProtKB-KW"/>
</dbReference>
<evidence type="ECO:0000256" key="4">
    <source>
        <dbReference type="ARBA" id="ARBA00022741"/>
    </source>
</evidence>
<keyword evidence="4" id="KW-0547">Nucleotide-binding</keyword>
<dbReference type="PANTHER" id="PTHR30121:SF12">
    <property type="entry name" value="TYPE IV SECRETION SYSTEM PROTEIN CAGE"/>
    <property type="match status" value="1"/>
</dbReference>
<geneLocation type="plasmid" evidence="12">
    <name>pssyis1 dna</name>
</geneLocation>
<evidence type="ECO:0000256" key="2">
    <source>
        <dbReference type="ARBA" id="ARBA00006512"/>
    </source>
</evidence>
<dbReference type="Proteomes" id="UP000324392">
    <property type="component" value="Plasmid pSsyis1"/>
</dbReference>
<dbReference type="RefSeq" id="WP_149591016.1">
    <property type="nucleotide sequence ID" value="NZ_AP019532.1"/>
</dbReference>
<keyword evidence="11" id="KW-0614">Plasmid</keyword>
<feature type="domain" description="CagE TrbE VirB component of type IV transporter system central" evidence="9">
    <location>
        <begin position="278"/>
        <end position="479"/>
    </location>
</feature>
<protein>
    <submittedName>
        <fullName evidence="11">TriC conjugal transfer protein</fullName>
    </submittedName>
</protein>
<feature type="transmembrane region" description="Helical" evidence="8">
    <location>
        <begin position="20"/>
        <end position="51"/>
    </location>
</feature>
<dbReference type="GO" id="GO:0016020">
    <property type="term" value="C:membrane"/>
    <property type="evidence" value="ECO:0007669"/>
    <property type="project" value="UniProtKB-SubCell"/>
</dbReference>
<evidence type="ECO:0000256" key="3">
    <source>
        <dbReference type="ARBA" id="ARBA00022692"/>
    </source>
</evidence>
<keyword evidence="6 8" id="KW-1133">Transmembrane helix</keyword>
<evidence type="ECO:0000259" key="9">
    <source>
        <dbReference type="Pfam" id="PF03135"/>
    </source>
</evidence>
<organism evidence="11 12">
    <name type="scientific">Serratia symbiotica</name>
    <dbReference type="NCBI Taxonomy" id="138074"/>
    <lineage>
        <taxon>Bacteria</taxon>
        <taxon>Pseudomonadati</taxon>
        <taxon>Pseudomonadota</taxon>
        <taxon>Gammaproteobacteria</taxon>
        <taxon>Enterobacterales</taxon>
        <taxon>Yersiniaceae</taxon>
        <taxon>Serratia</taxon>
    </lineage>
</organism>
<comment type="subcellular location">
    <subcellularLocation>
        <location evidence="1">Membrane</location>
    </subcellularLocation>
</comment>
<accession>A0A455VJ03</accession>
<proteinExistence type="inferred from homology"/>
<dbReference type="InterPro" id="IPR051162">
    <property type="entry name" value="T4SS_component"/>
</dbReference>
<evidence type="ECO:0000256" key="8">
    <source>
        <dbReference type="SAM" id="Phobius"/>
    </source>
</evidence>
<evidence type="ECO:0000256" key="6">
    <source>
        <dbReference type="ARBA" id="ARBA00022989"/>
    </source>
</evidence>
<dbReference type="Pfam" id="PF05101">
    <property type="entry name" value="VirB3"/>
    <property type="match status" value="1"/>
</dbReference>
<comment type="similarity">
    <text evidence="2">Belongs to the TrbE/VirB4 family.</text>
</comment>
<dbReference type="EMBL" id="AP019532">
    <property type="protein sequence ID" value="BBI93067.1"/>
    <property type="molecule type" value="Genomic_DNA"/>
</dbReference>
<dbReference type="Pfam" id="PF03135">
    <property type="entry name" value="CagE_TrbE_VirB"/>
    <property type="match status" value="1"/>
</dbReference>
<dbReference type="InterPro" id="IPR018145">
    <property type="entry name" value="CagE_TrbE_VirB_cntrl_dom"/>
</dbReference>
<keyword evidence="7 8" id="KW-0472">Membrane</keyword>
<dbReference type="InterPro" id="IPR007792">
    <property type="entry name" value="T4SS_VirB3/TrbD/AvhB"/>
</dbReference>
<evidence type="ECO:0000259" key="10">
    <source>
        <dbReference type="Pfam" id="PF19044"/>
    </source>
</evidence>
<dbReference type="InterPro" id="IPR027417">
    <property type="entry name" value="P-loop_NTPase"/>
</dbReference>
<keyword evidence="3 8" id="KW-0812">Transmembrane</keyword>
<dbReference type="Gene3D" id="3.40.50.300">
    <property type="entry name" value="P-loop containing nucleotide triphosphate hydrolases"/>
    <property type="match status" value="1"/>
</dbReference>
<dbReference type="InterPro" id="IPR043964">
    <property type="entry name" value="P-loop_TraG"/>
</dbReference>
<evidence type="ECO:0000256" key="7">
    <source>
        <dbReference type="ARBA" id="ARBA00023136"/>
    </source>
</evidence>
<feature type="domain" description="TraG P-loop" evidence="10">
    <location>
        <begin position="543"/>
        <end position="813"/>
    </location>
</feature>
<dbReference type="PANTHER" id="PTHR30121">
    <property type="entry name" value="UNCHARACTERIZED PROTEIN YJGR-RELATED"/>
    <property type="match status" value="1"/>
</dbReference>